<evidence type="ECO:0000313" key="4">
    <source>
        <dbReference type="EMBL" id="MDV2622024.1"/>
    </source>
</evidence>
<dbReference type="GO" id="GO:0016887">
    <property type="term" value="F:ATP hydrolysis activity"/>
    <property type="evidence" value="ECO:0007669"/>
    <property type="project" value="InterPro"/>
</dbReference>
<dbReference type="Proteomes" id="UP001280897">
    <property type="component" value="Unassembled WGS sequence"/>
</dbReference>
<dbReference type="PROSITE" id="PS50893">
    <property type="entry name" value="ABC_TRANSPORTER_2"/>
    <property type="match status" value="1"/>
</dbReference>
<protein>
    <submittedName>
        <fullName evidence="5">ATP-binding cassette domain-containing protein</fullName>
    </submittedName>
</protein>
<dbReference type="EMBL" id="JAWJAX010000004">
    <property type="protein sequence ID" value="MDV2911184.1"/>
    <property type="molecule type" value="Genomic_DNA"/>
</dbReference>
<comment type="caution">
    <text evidence="5">The sequence shown here is derived from an EMBL/GenBank/DDBJ whole genome shotgun (WGS) entry which is preliminary data.</text>
</comment>
<dbReference type="Gene3D" id="3.40.50.300">
    <property type="entry name" value="P-loop containing nucleotide triphosphate hydrolases"/>
    <property type="match status" value="1"/>
</dbReference>
<dbReference type="InterPro" id="IPR017871">
    <property type="entry name" value="ABC_transporter-like_CS"/>
</dbReference>
<organism evidence="5 6">
    <name type="scientific">Pediococcus acidilactici</name>
    <dbReference type="NCBI Taxonomy" id="1254"/>
    <lineage>
        <taxon>Bacteria</taxon>
        <taxon>Bacillati</taxon>
        <taxon>Bacillota</taxon>
        <taxon>Bacilli</taxon>
        <taxon>Lactobacillales</taxon>
        <taxon>Lactobacillaceae</taxon>
        <taxon>Pediococcus</taxon>
        <taxon>Pediococcus acidilactici group</taxon>
    </lineage>
</organism>
<evidence type="ECO:0000259" key="3">
    <source>
        <dbReference type="PROSITE" id="PS50893"/>
    </source>
</evidence>
<name>A0AAW8YNZ7_PEDAC</name>
<keyword evidence="1" id="KW-0547">Nucleotide-binding</keyword>
<evidence type="ECO:0000256" key="2">
    <source>
        <dbReference type="ARBA" id="ARBA00022840"/>
    </source>
</evidence>
<dbReference type="PANTHER" id="PTHR43158">
    <property type="entry name" value="SKFA PEPTIDE EXPORT ATP-BINDING PROTEIN SKFE"/>
    <property type="match status" value="1"/>
</dbReference>
<dbReference type="PANTHER" id="PTHR43158:SF1">
    <property type="entry name" value="ABC TRANSPORTER, ATP-BINDING PROTEIN"/>
    <property type="match status" value="1"/>
</dbReference>
<reference evidence="5" key="1">
    <citation type="journal article" date="2023" name="PeerJ">
        <title>Selection and evaluation of lactic acid bacteria from chicken feces in Thailand as potential probiotics.</title>
        <authorList>
            <person name="Khurajog B."/>
            <person name="Disastra Y."/>
            <person name="Lawwyne L.D."/>
            <person name="Sirichokchatchawan W."/>
            <person name="Niyomtham W."/>
            <person name="Yindee J."/>
            <person name="Hampson D.J."/>
            <person name="Prapasarakul N."/>
        </authorList>
    </citation>
    <scope>NUCLEOTIDE SEQUENCE</scope>
    <source>
        <strain evidence="5">BF14</strain>
        <strain evidence="4">BF9</strain>
    </source>
</reference>
<dbReference type="Pfam" id="PF00005">
    <property type="entry name" value="ABC_tran"/>
    <property type="match status" value="1"/>
</dbReference>
<dbReference type="SUPFAM" id="SSF52540">
    <property type="entry name" value="P-loop containing nucleoside triphosphate hydrolases"/>
    <property type="match status" value="1"/>
</dbReference>
<dbReference type="GeneID" id="57364942"/>
<dbReference type="EMBL" id="JAWJAV010000008">
    <property type="protein sequence ID" value="MDV2622024.1"/>
    <property type="molecule type" value="Genomic_DNA"/>
</dbReference>
<dbReference type="InterPro" id="IPR003593">
    <property type="entry name" value="AAA+_ATPase"/>
</dbReference>
<proteinExistence type="predicted"/>
<dbReference type="SMART" id="SM00382">
    <property type="entry name" value="AAA"/>
    <property type="match status" value="1"/>
</dbReference>
<feature type="domain" description="ABC transporter" evidence="3">
    <location>
        <begin position="5"/>
        <end position="227"/>
    </location>
</feature>
<keyword evidence="2 5" id="KW-0067">ATP-binding</keyword>
<dbReference type="PROSITE" id="PS00211">
    <property type="entry name" value="ABC_TRANSPORTER_1"/>
    <property type="match status" value="1"/>
</dbReference>
<sequence length="237" mass="26951">MENLLNIKNLSYQRNLHSILKDLNLELPQGEIVGLLGANGAGKTTLMRLIAGSYFSRQGSIMINGDSRLPARKKAVSFTEQISTISNSQRLFKIAEDYQLMYPDFDLSRFNHLLDNLNLKLDARLNQLSKGNQRKLVIAITLARQTDLYLLDEPFDGIDGMSRKKIISSIIGWKPENATIIISDHHVTDIANLLDEVVIVRDQRVIAQESADTIRETLGKDIESYYEDFYKEDVDYD</sequence>
<dbReference type="InterPro" id="IPR027417">
    <property type="entry name" value="P-loop_NTPase"/>
</dbReference>
<dbReference type="Proteomes" id="UP001280415">
    <property type="component" value="Unassembled WGS sequence"/>
</dbReference>
<dbReference type="RefSeq" id="WP_036685861.1">
    <property type="nucleotide sequence ID" value="NZ_CP050079.1"/>
</dbReference>
<evidence type="ECO:0000313" key="6">
    <source>
        <dbReference type="Proteomes" id="UP001280415"/>
    </source>
</evidence>
<gene>
    <name evidence="4" type="ORF">R0G89_09895</name>
    <name evidence="5" type="ORF">R0H03_04790</name>
</gene>
<evidence type="ECO:0000313" key="5">
    <source>
        <dbReference type="EMBL" id="MDV2911184.1"/>
    </source>
</evidence>
<dbReference type="GO" id="GO:0005524">
    <property type="term" value="F:ATP binding"/>
    <property type="evidence" value="ECO:0007669"/>
    <property type="project" value="UniProtKB-KW"/>
</dbReference>
<accession>A0AAW8YNZ7</accession>
<dbReference type="AlphaFoldDB" id="A0AAW8YNZ7"/>
<reference evidence="5" key="2">
    <citation type="submission" date="2023-10" db="EMBL/GenBank/DDBJ databases">
        <authorList>
            <person name="Khurajog B."/>
        </authorList>
    </citation>
    <scope>NUCLEOTIDE SEQUENCE</scope>
    <source>
        <strain evidence="5">BF14</strain>
        <strain evidence="4">BF9</strain>
    </source>
</reference>
<evidence type="ECO:0000256" key="1">
    <source>
        <dbReference type="ARBA" id="ARBA00022741"/>
    </source>
</evidence>
<dbReference type="InterPro" id="IPR003439">
    <property type="entry name" value="ABC_transporter-like_ATP-bd"/>
</dbReference>